<dbReference type="UniPathway" id="UPA00222"/>
<dbReference type="VEuPathDB" id="FungiDB:ATEG_05675"/>
<evidence type="ECO:0000313" key="4">
    <source>
        <dbReference type="Proteomes" id="UP000007963"/>
    </source>
</evidence>
<dbReference type="RefSeq" id="XP_001214853.1">
    <property type="nucleotide sequence ID" value="XM_001214853.1"/>
</dbReference>
<dbReference type="HOGENOM" id="CLU_2049228_0_0_1"/>
<reference evidence="4" key="1">
    <citation type="submission" date="2005-09" db="EMBL/GenBank/DDBJ databases">
        <title>Annotation of the Aspergillus terreus NIH2624 genome.</title>
        <authorList>
            <person name="Birren B.W."/>
            <person name="Lander E.S."/>
            <person name="Galagan J.E."/>
            <person name="Nusbaum C."/>
            <person name="Devon K."/>
            <person name="Henn M."/>
            <person name="Ma L.-J."/>
            <person name="Jaffe D.B."/>
            <person name="Butler J."/>
            <person name="Alvarez P."/>
            <person name="Gnerre S."/>
            <person name="Grabherr M."/>
            <person name="Kleber M."/>
            <person name="Mauceli E.W."/>
            <person name="Brockman W."/>
            <person name="Rounsley S."/>
            <person name="Young S.K."/>
            <person name="LaButti K."/>
            <person name="Pushparaj V."/>
            <person name="DeCaprio D."/>
            <person name="Crawford M."/>
            <person name="Koehrsen M."/>
            <person name="Engels R."/>
            <person name="Montgomery P."/>
            <person name="Pearson M."/>
            <person name="Howarth C."/>
            <person name="Larson L."/>
            <person name="Luoma S."/>
            <person name="White J."/>
            <person name="Alvarado L."/>
            <person name="Kodira C.D."/>
            <person name="Zeng Q."/>
            <person name="Oleary S."/>
            <person name="Yandava C."/>
            <person name="Denning D.W."/>
            <person name="Nierman W.C."/>
            <person name="Milne T."/>
            <person name="Madden K."/>
        </authorList>
    </citation>
    <scope>NUCLEOTIDE SEQUENCE [LARGE SCALE GENOMIC DNA]</scope>
    <source>
        <strain evidence="4">NIH 2624 / FGSC A1156</strain>
    </source>
</reference>
<evidence type="ECO:0000256" key="1">
    <source>
        <dbReference type="SAM" id="MobiDB-lite"/>
    </source>
</evidence>
<sequence>MTLPPDAAGEKTRVLSHGEIEALIANGQSIVIIDQKVLRLDAWLPYHPGGYKPIQHFIGKDATNEFTVKSTATRSGGLKAAGGICCLPSRAAPIARARRKSSSLRPSSPLSATVPKSSLF</sequence>
<evidence type="ECO:0000313" key="3">
    <source>
        <dbReference type="EMBL" id="EAU33436.1"/>
    </source>
</evidence>
<dbReference type="STRING" id="341663.Q0CKV9"/>
<evidence type="ECO:0000259" key="2">
    <source>
        <dbReference type="Pfam" id="PF00173"/>
    </source>
</evidence>
<dbReference type="Gene3D" id="3.10.120.10">
    <property type="entry name" value="Cytochrome b5-like heme/steroid binding domain"/>
    <property type="match status" value="1"/>
</dbReference>
<protein>
    <recommendedName>
        <fullName evidence="2">Cytochrome b5 heme-binding domain-containing protein</fullName>
    </recommendedName>
</protein>
<feature type="compositionally biased region" description="Low complexity" evidence="1">
    <location>
        <begin position="103"/>
        <end position="112"/>
    </location>
</feature>
<proteinExistence type="predicted"/>
<dbReference type="EMBL" id="CH476601">
    <property type="protein sequence ID" value="EAU33436.1"/>
    <property type="molecule type" value="Genomic_DNA"/>
</dbReference>
<dbReference type="GO" id="GO:0006665">
    <property type="term" value="P:sphingolipid metabolic process"/>
    <property type="evidence" value="ECO:0007669"/>
    <property type="project" value="UniProtKB-UniPathway"/>
</dbReference>
<dbReference type="Pfam" id="PF00173">
    <property type="entry name" value="Cyt-b5"/>
    <property type="match status" value="1"/>
</dbReference>
<dbReference type="AlphaFoldDB" id="Q0CKV9"/>
<feature type="region of interest" description="Disordered" evidence="1">
    <location>
        <begin position="97"/>
        <end position="120"/>
    </location>
</feature>
<dbReference type="Proteomes" id="UP000007963">
    <property type="component" value="Unassembled WGS sequence"/>
</dbReference>
<organism evidence="3 4">
    <name type="scientific">Aspergillus terreus (strain NIH 2624 / FGSC A1156)</name>
    <dbReference type="NCBI Taxonomy" id="341663"/>
    <lineage>
        <taxon>Eukaryota</taxon>
        <taxon>Fungi</taxon>
        <taxon>Dikarya</taxon>
        <taxon>Ascomycota</taxon>
        <taxon>Pezizomycotina</taxon>
        <taxon>Eurotiomycetes</taxon>
        <taxon>Eurotiomycetidae</taxon>
        <taxon>Eurotiales</taxon>
        <taxon>Aspergillaceae</taxon>
        <taxon>Aspergillus</taxon>
        <taxon>Aspergillus subgen. Circumdati</taxon>
    </lineage>
</organism>
<dbReference type="InterPro" id="IPR001199">
    <property type="entry name" value="Cyt_B5-like_heme/steroid-bd"/>
</dbReference>
<gene>
    <name evidence="3" type="ORF">ATEG_05675</name>
</gene>
<dbReference type="OrthoDB" id="260091at2759"/>
<dbReference type="InterPro" id="IPR036400">
    <property type="entry name" value="Cyt_B5-like_heme/steroid_sf"/>
</dbReference>
<dbReference type="GeneID" id="4321587"/>
<accession>Q0CKV9</accession>
<dbReference type="GO" id="GO:0016020">
    <property type="term" value="C:membrane"/>
    <property type="evidence" value="ECO:0007669"/>
    <property type="project" value="GOC"/>
</dbReference>
<name>Q0CKV9_ASPTN</name>
<dbReference type="SUPFAM" id="SSF55856">
    <property type="entry name" value="Cytochrome b5-like heme/steroid binding domain"/>
    <property type="match status" value="1"/>
</dbReference>
<feature type="domain" description="Cytochrome b5 heme-binding" evidence="2">
    <location>
        <begin position="25"/>
        <end position="68"/>
    </location>
</feature>